<evidence type="ECO:0000256" key="3">
    <source>
        <dbReference type="ARBA" id="ARBA00022643"/>
    </source>
</evidence>
<dbReference type="OrthoDB" id="1532798at2759"/>
<evidence type="ECO:0000256" key="1">
    <source>
        <dbReference type="ARBA" id="ARBA00001917"/>
    </source>
</evidence>
<dbReference type="InterPro" id="IPR009057">
    <property type="entry name" value="Homeodomain-like_sf"/>
</dbReference>
<keyword evidence="3" id="KW-0288">FMN</keyword>
<name>A0A9N7R9D0_STRHE</name>
<evidence type="ECO:0000256" key="5">
    <source>
        <dbReference type="ARBA" id="ARBA00022993"/>
    </source>
</evidence>
<evidence type="ECO:0000256" key="6">
    <source>
        <dbReference type="ARBA" id="ARBA00038350"/>
    </source>
</evidence>
<dbReference type="GO" id="GO:0015937">
    <property type="term" value="P:coenzyme A biosynthetic process"/>
    <property type="evidence" value="ECO:0007669"/>
    <property type="project" value="UniProtKB-KW"/>
</dbReference>
<accession>A0A9N7R9D0</accession>
<comment type="caution">
    <text evidence="10">The sequence shown here is derived from an EMBL/GenBank/DDBJ whole genome shotgun (WGS) entry which is preliminary data.</text>
</comment>
<dbReference type="InterPro" id="IPR001005">
    <property type="entry name" value="SANT/Myb"/>
</dbReference>
<dbReference type="AlphaFoldDB" id="A0A9N7R9D0"/>
<dbReference type="GO" id="GO:0004633">
    <property type="term" value="F:phosphopantothenoylcysteine decarboxylase activity"/>
    <property type="evidence" value="ECO:0007669"/>
    <property type="project" value="UniProtKB-EC"/>
</dbReference>
<protein>
    <recommendedName>
        <fullName evidence="8">phosphopantothenoylcysteine decarboxylase</fullName>
        <ecNumber evidence="8">4.1.1.36</ecNumber>
    </recommendedName>
</protein>
<dbReference type="Pfam" id="PF02441">
    <property type="entry name" value="Flavoprotein"/>
    <property type="match status" value="1"/>
</dbReference>
<dbReference type="Proteomes" id="UP001153555">
    <property type="component" value="Unassembled WGS sequence"/>
</dbReference>
<keyword evidence="3" id="KW-0285">Flavoprotein</keyword>
<dbReference type="CDD" id="cd00167">
    <property type="entry name" value="SANT"/>
    <property type="match status" value="1"/>
</dbReference>
<dbReference type="SUPFAM" id="SSF46689">
    <property type="entry name" value="Homeodomain-like"/>
    <property type="match status" value="1"/>
</dbReference>
<dbReference type="Gene3D" id="3.40.50.1950">
    <property type="entry name" value="Flavin prenyltransferase-like"/>
    <property type="match status" value="1"/>
</dbReference>
<dbReference type="GO" id="GO:0010181">
    <property type="term" value="F:FMN binding"/>
    <property type="evidence" value="ECO:0007669"/>
    <property type="project" value="TreeGrafter"/>
</dbReference>
<dbReference type="PANTHER" id="PTHR14359:SF6">
    <property type="entry name" value="PHOSPHOPANTOTHENOYLCYSTEINE DECARBOXYLASE"/>
    <property type="match status" value="1"/>
</dbReference>
<comment type="cofactor">
    <cofactor evidence="1">
        <name>FMN</name>
        <dbReference type="ChEBI" id="CHEBI:58210"/>
    </cofactor>
</comment>
<dbReference type="PANTHER" id="PTHR14359">
    <property type="entry name" value="HOMO-OLIGOMERIC FLAVIN CONTAINING CYS DECARBOXYLASE FAMILY"/>
    <property type="match status" value="1"/>
</dbReference>
<dbReference type="EMBL" id="CACSLK010020742">
    <property type="protein sequence ID" value="CAA0821240.1"/>
    <property type="molecule type" value="Genomic_DNA"/>
</dbReference>
<evidence type="ECO:0000313" key="10">
    <source>
        <dbReference type="EMBL" id="CAA0821240.1"/>
    </source>
</evidence>
<dbReference type="Gene3D" id="1.10.10.60">
    <property type="entry name" value="Homeodomain-like"/>
    <property type="match status" value="1"/>
</dbReference>
<dbReference type="SUPFAM" id="SSF52507">
    <property type="entry name" value="Homo-oligomeric flavin-containing Cys decarboxylases, HFCD"/>
    <property type="match status" value="1"/>
</dbReference>
<dbReference type="Pfam" id="PF00249">
    <property type="entry name" value="Myb_DNA-binding"/>
    <property type="match status" value="1"/>
</dbReference>
<comment type="similarity">
    <text evidence="6">Belongs to the HFCD (homooligomeric flavin containing Cys decarboxylase) superfamily.</text>
</comment>
<keyword evidence="11" id="KW-1185">Reference proteome</keyword>
<evidence type="ECO:0000256" key="8">
    <source>
        <dbReference type="ARBA" id="ARBA00066422"/>
    </source>
</evidence>
<gene>
    <name evidence="10" type="ORF">SHERM_19242</name>
</gene>
<proteinExistence type="inferred from homology"/>
<keyword evidence="4" id="KW-0210">Decarboxylase</keyword>
<keyword evidence="4" id="KW-0456">Lyase</keyword>
<dbReference type="InterPro" id="IPR003382">
    <property type="entry name" value="Flavoprotein"/>
</dbReference>
<reference evidence="10" key="1">
    <citation type="submission" date="2019-12" db="EMBL/GenBank/DDBJ databases">
        <authorList>
            <person name="Scholes J."/>
        </authorList>
    </citation>
    <scope>NUCLEOTIDE SEQUENCE</scope>
</reference>
<sequence length="553" mass="62579">MENLGDQKNRPCDDQLLAHCPCTCLLASTVIRLFRRTTGYVIWPPEPGPLREEQAEKLIWIIRQFTERNWKEIVECFKVQADQIMSGPFPKEEDKYIVELVNTYGRKWWSGMAVTIPGCTGKQCREGWLSHRCSNNNEELVEDEERALLCTHQVYRNIWLELTNFVPHRTENTVKKQSSKKRPGAPSASGLDLQFRALSLVGRPNPPDVSISSTGTPKLRKIVKFKTGNRENARPKLDPISTIERREATVFLDEGYEPVGMPKFQPANKRSKTTNKLLCSLHISSQCSLQSNKTWKLIVANKSRKLSTGLEIKGPVKKHSEDFVEMPFPLNVGYEVHDEYVPEDEYGIEMEMDDKESRNEESAEKEDEVVERHVLLGVCGGVSAGKVMDICNSLRALKNNKVCIKVVLTESALRFIDRTKLAMQLQIYTDEEFWKFLNLHGPNPLYTTLVKEADVLVIAPLSANTLSKAAIGMCDNLLTCIMRAWPWVGVNSKTVILFPEVQPIMWIHPTTQEHVATLLSWGAKFGHPATNNVMAPPEDIAGDVAAFMNWSEG</sequence>
<organism evidence="10 11">
    <name type="scientific">Striga hermonthica</name>
    <name type="common">Purple witchweed</name>
    <name type="synonym">Buchnera hermonthica</name>
    <dbReference type="NCBI Taxonomy" id="68872"/>
    <lineage>
        <taxon>Eukaryota</taxon>
        <taxon>Viridiplantae</taxon>
        <taxon>Streptophyta</taxon>
        <taxon>Embryophyta</taxon>
        <taxon>Tracheophyta</taxon>
        <taxon>Spermatophyta</taxon>
        <taxon>Magnoliopsida</taxon>
        <taxon>eudicotyledons</taxon>
        <taxon>Gunneridae</taxon>
        <taxon>Pentapetalae</taxon>
        <taxon>asterids</taxon>
        <taxon>lamiids</taxon>
        <taxon>Lamiales</taxon>
        <taxon>Orobanchaceae</taxon>
        <taxon>Buchnereae</taxon>
        <taxon>Striga</taxon>
    </lineage>
</organism>
<dbReference type="GO" id="GO:0071513">
    <property type="term" value="C:phosphopantothenoylcysteine decarboxylase complex"/>
    <property type="evidence" value="ECO:0007669"/>
    <property type="project" value="TreeGrafter"/>
</dbReference>
<evidence type="ECO:0000256" key="4">
    <source>
        <dbReference type="ARBA" id="ARBA00022793"/>
    </source>
</evidence>
<evidence type="ECO:0000259" key="9">
    <source>
        <dbReference type="PROSITE" id="PS50090"/>
    </source>
</evidence>
<dbReference type="PROSITE" id="PS50090">
    <property type="entry name" value="MYB_LIKE"/>
    <property type="match status" value="1"/>
</dbReference>
<keyword evidence="5" id="KW-0173">Coenzyme A biosynthesis</keyword>
<evidence type="ECO:0000256" key="7">
    <source>
        <dbReference type="ARBA" id="ARBA00060685"/>
    </source>
</evidence>
<comment type="pathway">
    <text evidence="7">Cofactor biosynthesis; coenzyme A biosynthesis; CoA from (R)-pantothenate: step 3/5.</text>
</comment>
<keyword evidence="2" id="KW-0341">Growth regulation</keyword>
<feature type="domain" description="Myb-like" evidence="9">
    <location>
        <begin position="81"/>
        <end position="132"/>
    </location>
</feature>
<dbReference type="InterPro" id="IPR036551">
    <property type="entry name" value="Flavin_trans-like"/>
</dbReference>
<evidence type="ECO:0000256" key="2">
    <source>
        <dbReference type="ARBA" id="ARBA00022604"/>
    </source>
</evidence>
<evidence type="ECO:0000313" key="11">
    <source>
        <dbReference type="Proteomes" id="UP001153555"/>
    </source>
</evidence>
<dbReference type="EC" id="4.1.1.36" evidence="8"/>